<dbReference type="GeneID" id="102804733"/>
<dbReference type="PANTHER" id="PTHR28588">
    <property type="entry name" value="HAUS AUGMIN-LIKE COMPLEX SUBUNIT 5"/>
    <property type="match status" value="1"/>
</dbReference>
<dbReference type="Proteomes" id="UP000694865">
    <property type="component" value="Unplaced"/>
</dbReference>
<dbReference type="InterPro" id="IPR029131">
    <property type="entry name" value="HAUS5"/>
</dbReference>
<proteinExistence type="predicted"/>
<organism evidence="2 3">
    <name type="scientific">Saccoglossus kowalevskii</name>
    <name type="common">Acorn worm</name>
    <dbReference type="NCBI Taxonomy" id="10224"/>
    <lineage>
        <taxon>Eukaryota</taxon>
        <taxon>Metazoa</taxon>
        <taxon>Hemichordata</taxon>
        <taxon>Enteropneusta</taxon>
        <taxon>Harrimaniidae</taxon>
        <taxon>Saccoglossus</taxon>
    </lineage>
</organism>
<keyword evidence="2" id="KW-1185">Reference proteome</keyword>
<reference evidence="3" key="1">
    <citation type="submission" date="2025-08" db="UniProtKB">
        <authorList>
            <consortium name="RefSeq"/>
        </authorList>
    </citation>
    <scope>IDENTIFICATION</scope>
    <source>
        <tissue evidence="3">Testes</tissue>
    </source>
</reference>
<evidence type="ECO:0000256" key="1">
    <source>
        <dbReference type="SAM" id="Coils"/>
    </source>
</evidence>
<sequence>MLHAVHELLEEAQKEHISRFLLREKNSKQNVIVKCNLTEIQKQIDDELMMVYRGQPGCLLLAKELFSTELDLASQTAVVDHLESVCAELETTAKENEEANRMLLQKSLKIQNFTVVVETNQNIIQLLLRQNNDSRRKLEEEQHQLHQYIQNNLCSQEVGTVALATQLKDGVKSEVDKFCSLSLPYLMLTTMDDTELIAVRNLSINRLHNTSLDSGGQTIQHVLNTLKFPLYKDAASTGALTEKIKIHDREHKRRVLPILKQRLSETTPAKERLSKIKKLESVWWDQPAQNLVTWMRVDDMTMDEVKNTWRVETTKLIQS</sequence>
<keyword evidence="1" id="KW-0175">Coiled coil</keyword>
<dbReference type="PANTHER" id="PTHR28588:SF1">
    <property type="entry name" value="HAUS AUGMIN-LIKE COMPLEX SUBUNIT 5"/>
    <property type="match status" value="1"/>
</dbReference>
<accession>A0ABM0M3L6</accession>
<evidence type="ECO:0000313" key="2">
    <source>
        <dbReference type="Proteomes" id="UP000694865"/>
    </source>
</evidence>
<evidence type="ECO:0000313" key="3">
    <source>
        <dbReference type="RefSeq" id="XP_006814607.1"/>
    </source>
</evidence>
<dbReference type="Pfam" id="PF14817">
    <property type="entry name" value="HAUS5"/>
    <property type="match status" value="2"/>
</dbReference>
<feature type="coiled-coil region" evidence="1">
    <location>
        <begin position="79"/>
        <end position="151"/>
    </location>
</feature>
<name>A0ABM0M3L6_SACKO</name>
<protein>
    <submittedName>
        <fullName evidence="3">Uncharacterized protein LOC102804733</fullName>
    </submittedName>
</protein>
<gene>
    <name evidence="3" type="primary">LOC102804733</name>
</gene>
<dbReference type="RefSeq" id="XP_006814607.1">
    <property type="nucleotide sequence ID" value="XM_006814544.1"/>
</dbReference>